<dbReference type="AlphaFoldDB" id="A0A8U0HXJ2"/>
<proteinExistence type="predicted"/>
<evidence type="ECO:0000313" key="3">
    <source>
        <dbReference type="Proteomes" id="UP000830729"/>
    </source>
</evidence>
<keyword evidence="1" id="KW-0812">Transmembrane</keyword>
<organism evidence="2 3">
    <name type="scientific">Halorussus limi</name>
    <dbReference type="NCBI Taxonomy" id="2938695"/>
    <lineage>
        <taxon>Archaea</taxon>
        <taxon>Methanobacteriati</taxon>
        <taxon>Methanobacteriota</taxon>
        <taxon>Stenosarchaea group</taxon>
        <taxon>Halobacteria</taxon>
        <taxon>Halobacteriales</taxon>
        <taxon>Haladaptataceae</taxon>
        <taxon>Halorussus</taxon>
    </lineage>
</organism>
<evidence type="ECO:0000256" key="1">
    <source>
        <dbReference type="SAM" id="Phobius"/>
    </source>
</evidence>
<sequence>MVSKRRLGASMLLLGLAFVGAFHAVAAVAFDTGLASVGAGLAGISVLSLLVVNLPALGGGSGDDAD</sequence>
<keyword evidence="1" id="KW-0472">Membrane</keyword>
<name>A0A8U0HXJ2_9EURY</name>
<dbReference type="EMBL" id="CP096659">
    <property type="protein sequence ID" value="UPV75559.1"/>
    <property type="molecule type" value="Genomic_DNA"/>
</dbReference>
<feature type="transmembrane region" description="Helical" evidence="1">
    <location>
        <begin position="37"/>
        <end position="57"/>
    </location>
</feature>
<dbReference type="Proteomes" id="UP000830729">
    <property type="component" value="Chromosome"/>
</dbReference>
<dbReference type="GeneID" id="72184672"/>
<keyword evidence="1" id="KW-1133">Transmembrane helix</keyword>
<accession>A0A8U0HXJ2</accession>
<keyword evidence="3" id="KW-1185">Reference proteome</keyword>
<dbReference type="RefSeq" id="WP_248651599.1">
    <property type="nucleotide sequence ID" value="NZ_CP096659.1"/>
</dbReference>
<gene>
    <name evidence="2" type="ORF">M0R89_05695</name>
</gene>
<evidence type="ECO:0000313" key="2">
    <source>
        <dbReference type="EMBL" id="UPV75559.1"/>
    </source>
</evidence>
<protein>
    <submittedName>
        <fullName evidence="2">Uncharacterized protein</fullName>
    </submittedName>
</protein>
<reference evidence="2 3" key="1">
    <citation type="submission" date="2022-04" db="EMBL/GenBank/DDBJ databases">
        <title>Diverse halophilic archaea isolated from saline environments.</title>
        <authorList>
            <person name="Cui H.-L."/>
        </authorList>
    </citation>
    <scope>NUCLEOTIDE SEQUENCE [LARGE SCALE GENOMIC DNA]</scope>
    <source>
        <strain evidence="2 3">XZYJT49</strain>
    </source>
</reference>
<dbReference type="KEGG" id="halx:M0R89_05695"/>